<feature type="compositionally biased region" description="Basic and acidic residues" evidence="1">
    <location>
        <begin position="43"/>
        <end position="54"/>
    </location>
</feature>
<feature type="region of interest" description="Disordered" evidence="1">
    <location>
        <begin position="1"/>
        <end position="54"/>
    </location>
</feature>
<dbReference type="Pfam" id="PF14235">
    <property type="entry name" value="DUF4337"/>
    <property type="match status" value="1"/>
</dbReference>
<evidence type="ECO:0000313" key="4">
    <source>
        <dbReference type="Proteomes" id="UP000324298"/>
    </source>
</evidence>
<sequence length="338" mass="38179">MGKHDRTANPHDDQSARNKHPGGLFSADPYQPERHERRQKLNRNRESHDSNHHDAAPLLKGMEWLAIKTVVYIRPLSITPFRRYRRYRCQSCLRPAPYGTFFRRSAYNPPLGVPPDDIVIDSRWQEWILLRHGPIFCQEGDAVTELNNMQQSLDAAETKNRLNNWVAVSVALVSVFMGITKVKDDNIVQAMLQAKSNAVDSWNEYQSKKIKHHVAELGLGQSIALQAMATGKGNVVLMTQQRHYQESIARYQAEEDALMKKSKAFEKEYDDLNFKDDQFDLSDAALSISLAMLAITALTGKRTLLFLSLLFAGFGGIMGLAGLLGLHLHPDALTRLLS</sequence>
<reference evidence="3 4" key="1">
    <citation type="submission" date="2019-04" db="EMBL/GenBank/DDBJ databases">
        <title>Geobacter ruber sp. nov., ferric-reducing bacteria isolated from paddy soil.</title>
        <authorList>
            <person name="Xu Z."/>
            <person name="Masuda Y."/>
            <person name="Itoh H."/>
            <person name="Senoo K."/>
        </authorList>
    </citation>
    <scope>NUCLEOTIDE SEQUENCE [LARGE SCALE GENOMIC DNA]</scope>
    <source>
        <strain evidence="3 4">Red88</strain>
    </source>
</reference>
<accession>A0A5A9XB66</accession>
<feature type="transmembrane region" description="Helical" evidence="2">
    <location>
        <begin position="305"/>
        <end position="328"/>
    </location>
</feature>
<organism evidence="3 4">
    <name type="scientific">Oryzomonas rubra</name>
    <dbReference type="NCBI Taxonomy" id="2509454"/>
    <lineage>
        <taxon>Bacteria</taxon>
        <taxon>Pseudomonadati</taxon>
        <taxon>Thermodesulfobacteriota</taxon>
        <taxon>Desulfuromonadia</taxon>
        <taxon>Geobacterales</taxon>
        <taxon>Geobacteraceae</taxon>
        <taxon>Oryzomonas</taxon>
    </lineage>
</organism>
<dbReference type="InterPro" id="IPR025570">
    <property type="entry name" value="DUF4337"/>
</dbReference>
<dbReference type="AlphaFoldDB" id="A0A5A9XB66"/>
<evidence type="ECO:0000256" key="2">
    <source>
        <dbReference type="SAM" id="Phobius"/>
    </source>
</evidence>
<keyword evidence="2" id="KW-0812">Transmembrane</keyword>
<gene>
    <name evidence="3" type="ORF">ET418_12050</name>
</gene>
<dbReference type="OrthoDB" id="8907665at2"/>
<protein>
    <submittedName>
        <fullName evidence="3">DUF4337 domain-containing protein</fullName>
    </submittedName>
</protein>
<keyword evidence="2" id="KW-1133">Transmembrane helix</keyword>
<evidence type="ECO:0000313" key="3">
    <source>
        <dbReference type="EMBL" id="KAA0890392.1"/>
    </source>
</evidence>
<comment type="caution">
    <text evidence="3">The sequence shown here is derived from an EMBL/GenBank/DDBJ whole genome shotgun (WGS) entry which is preliminary data.</text>
</comment>
<proteinExistence type="predicted"/>
<name>A0A5A9XB66_9BACT</name>
<keyword evidence="2" id="KW-0472">Membrane</keyword>
<evidence type="ECO:0000256" key="1">
    <source>
        <dbReference type="SAM" id="MobiDB-lite"/>
    </source>
</evidence>
<dbReference type="EMBL" id="SRSD01000007">
    <property type="protein sequence ID" value="KAA0890392.1"/>
    <property type="molecule type" value="Genomic_DNA"/>
</dbReference>
<keyword evidence="4" id="KW-1185">Reference proteome</keyword>
<feature type="compositionally biased region" description="Basic and acidic residues" evidence="1">
    <location>
        <begin position="1"/>
        <end position="16"/>
    </location>
</feature>
<dbReference type="Proteomes" id="UP000324298">
    <property type="component" value="Unassembled WGS sequence"/>
</dbReference>